<evidence type="ECO:0000313" key="2">
    <source>
        <dbReference type="Proteomes" id="UP001057402"/>
    </source>
</evidence>
<comment type="caution">
    <text evidence="1">The sequence shown here is derived from an EMBL/GenBank/DDBJ whole genome shotgun (WGS) entry which is preliminary data.</text>
</comment>
<dbReference type="EMBL" id="CM042881">
    <property type="protein sequence ID" value="KAI4384836.1"/>
    <property type="molecule type" value="Genomic_DNA"/>
</dbReference>
<reference evidence="2" key="1">
    <citation type="journal article" date="2023" name="Front. Plant Sci.">
        <title>Chromosomal-level genome assembly of Melastoma candidum provides insights into trichome evolution.</title>
        <authorList>
            <person name="Zhong Y."/>
            <person name="Wu W."/>
            <person name="Sun C."/>
            <person name="Zou P."/>
            <person name="Liu Y."/>
            <person name="Dai S."/>
            <person name="Zhou R."/>
        </authorList>
    </citation>
    <scope>NUCLEOTIDE SEQUENCE [LARGE SCALE GENOMIC DNA]</scope>
</reference>
<protein>
    <submittedName>
        <fullName evidence="1">Uncharacterized protein</fullName>
    </submittedName>
</protein>
<accession>A0ACB9S2X3</accession>
<organism evidence="1 2">
    <name type="scientific">Melastoma candidum</name>
    <dbReference type="NCBI Taxonomy" id="119954"/>
    <lineage>
        <taxon>Eukaryota</taxon>
        <taxon>Viridiplantae</taxon>
        <taxon>Streptophyta</taxon>
        <taxon>Embryophyta</taxon>
        <taxon>Tracheophyta</taxon>
        <taxon>Spermatophyta</taxon>
        <taxon>Magnoliopsida</taxon>
        <taxon>eudicotyledons</taxon>
        <taxon>Gunneridae</taxon>
        <taxon>Pentapetalae</taxon>
        <taxon>rosids</taxon>
        <taxon>malvids</taxon>
        <taxon>Myrtales</taxon>
        <taxon>Melastomataceae</taxon>
        <taxon>Melastomatoideae</taxon>
        <taxon>Melastomateae</taxon>
        <taxon>Melastoma</taxon>
    </lineage>
</organism>
<proteinExistence type="predicted"/>
<name>A0ACB9S2X3_9MYRT</name>
<gene>
    <name evidence="1" type="ORF">MLD38_002938</name>
</gene>
<evidence type="ECO:0000313" key="1">
    <source>
        <dbReference type="EMBL" id="KAI4384836.1"/>
    </source>
</evidence>
<sequence length="628" mass="70782">MFQGASYHYRSEDMSGVRIPKDELVLSIDDPILKDANKDENPSAEGQKRERTMKLLVDDLNPKRMKVWAIGRDSMNIRKPSCQRKLLLVLSVLTASLDPLFFYIPMINMKVNCLRSDKLIGVKAIVFRTLADVLYVVLWMHYHEGFFLYKRGNSRSFSDKSPQKSLMMARVIVFLSILPLPQAVTILILSIKGSPRAPHAVTLLKFTVLCQFFLRAVRIFPAFTEATRNSYSLLMSRVWVGAGFNLILFMISSHVVGAFWYLLAVGRTMDCFKSACLKTGCQIPSLYCNGHSDHLGNKAFLNHDCLKETTQGTPPFDFGIYLPALQTKIVGSTNFSLKISYCFWWGLRNLSSLGQNLSTSAHEWEICFSICISVLGLILFSLFIGNMQTYFQSKTQNELKKMGDKLKEKLERIICKQQRLSAWAPLQVVSAELQEQIKSCRGDKWVESQDINLKSILQSLPKKLSKKLKSELCNNALSKLDLFVGQQDERQIEALYDIARPATFLENSCILKPKDPIYKTILIVSGSMSVTNQDGSTTRLLCGDSVGEQLLTQAISDSSSSAVPISTMTVVTLTKVEAFIIKINDLRSVSRYSRVLSAARKFRLLRPRSKTTLLPLPGRGVRSRSTKL</sequence>
<dbReference type="Proteomes" id="UP001057402">
    <property type="component" value="Chromosome 2"/>
</dbReference>
<keyword evidence="2" id="KW-1185">Reference proteome</keyword>